<dbReference type="SUPFAM" id="SSF52980">
    <property type="entry name" value="Restriction endonuclease-like"/>
    <property type="match status" value="1"/>
</dbReference>
<dbReference type="EMBL" id="JAVDVY010000002">
    <property type="protein sequence ID" value="MDR7135281.1"/>
    <property type="molecule type" value="Genomic_DNA"/>
</dbReference>
<evidence type="ECO:0000259" key="1">
    <source>
        <dbReference type="Pfam" id="PF04480"/>
    </source>
</evidence>
<gene>
    <name evidence="2" type="ORF">J2X06_002490</name>
</gene>
<name>A0ABU1WCB7_9GAMM</name>
<sequence>MGYRQRARLPTNTLEAARSLRKEMTDAERKIWRHLRDGQLAGMKFRRQHPLPPYVVDFCCLDAGLVIELDGSQHTQNSDAVRTRFLEAKGYKVLRLWNNDVLLKTDAVIEAIWNAVGRRPLIPTPLPMGEGL</sequence>
<dbReference type="RefSeq" id="WP_310062861.1">
    <property type="nucleotide sequence ID" value="NZ_JAVDVY010000002.1"/>
</dbReference>
<keyword evidence="3" id="KW-1185">Reference proteome</keyword>
<dbReference type="PANTHER" id="PTHR38590">
    <property type="entry name" value="BLL0828 PROTEIN"/>
    <property type="match status" value="1"/>
</dbReference>
<evidence type="ECO:0000313" key="3">
    <source>
        <dbReference type="Proteomes" id="UP001251524"/>
    </source>
</evidence>
<dbReference type="InterPro" id="IPR007569">
    <property type="entry name" value="DUF559"/>
</dbReference>
<dbReference type="Pfam" id="PF04480">
    <property type="entry name" value="DUF559"/>
    <property type="match status" value="1"/>
</dbReference>
<accession>A0ABU1WCB7</accession>
<comment type="caution">
    <text evidence="2">The sequence shown here is derived from an EMBL/GenBank/DDBJ whole genome shotgun (WGS) entry which is preliminary data.</text>
</comment>
<keyword evidence="2" id="KW-0255">Endonuclease</keyword>
<dbReference type="Gene3D" id="3.40.960.10">
    <property type="entry name" value="VSR Endonuclease"/>
    <property type="match status" value="1"/>
</dbReference>
<dbReference type="GO" id="GO:0004519">
    <property type="term" value="F:endonuclease activity"/>
    <property type="evidence" value="ECO:0007669"/>
    <property type="project" value="UniProtKB-KW"/>
</dbReference>
<dbReference type="Proteomes" id="UP001251524">
    <property type="component" value="Unassembled WGS sequence"/>
</dbReference>
<protein>
    <submittedName>
        <fullName evidence="2">Very-short-patch-repair endonuclease</fullName>
    </submittedName>
</protein>
<evidence type="ECO:0000313" key="2">
    <source>
        <dbReference type="EMBL" id="MDR7135281.1"/>
    </source>
</evidence>
<feature type="domain" description="DUF559" evidence="1">
    <location>
        <begin position="14"/>
        <end position="115"/>
    </location>
</feature>
<keyword evidence="2" id="KW-0378">Hydrolase</keyword>
<dbReference type="InterPro" id="IPR011335">
    <property type="entry name" value="Restrct_endonuc-II-like"/>
</dbReference>
<organism evidence="2 3">
    <name type="scientific">Lysobacter niastensis</name>
    <dbReference type="NCBI Taxonomy" id="380629"/>
    <lineage>
        <taxon>Bacteria</taxon>
        <taxon>Pseudomonadati</taxon>
        <taxon>Pseudomonadota</taxon>
        <taxon>Gammaproteobacteria</taxon>
        <taxon>Lysobacterales</taxon>
        <taxon>Lysobacteraceae</taxon>
        <taxon>Lysobacter</taxon>
    </lineage>
</organism>
<reference evidence="2 3" key="1">
    <citation type="submission" date="2023-07" db="EMBL/GenBank/DDBJ databases">
        <title>Sorghum-associated microbial communities from plants grown in Nebraska, USA.</title>
        <authorList>
            <person name="Schachtman D."/>
        </authorList>
    </citation>
    <scope>NUCLEOTIDE SEQUENCE [LARGE SCALE GENOMIC DNA]</scope>
    <source>
        <strain evidence="2 3">BE198</strain>
    </source>
</reference>
<proteinExistence type="predicted"/>
<keyword evidence="2" id="KW-0540">Nuclease</keyword>
<dbReference type="PANTHER" id="PTHR38590:SF1">
    <property type="entry name" value="BLL0828 PROTEIN"/>
    <property type="match status" value="1"/>
</dbReference>
<dbReference type="InterPro" id="IPR047216">
    <property type="entry name" value="Endonuclease_DUF559_bact"/>
</dbReference>
<dbReference type="CDD" id="cd01038">
    <property type="entry name" value="Endonuclease_DUF559"/>
    <property type="match status" value="1"/>
</dbReference>